<dbReference type="Gene3D" id="1.10.287.3510">
    <property type="match status" value="1"/>
</dbReference>
<dbReference type="PANTHER" id="PTHR34583:SF2">
    <property type="entry name" value="ANTIPORTER SUBUNIT MNHC2-RELATED"/>
    <property type="match status" value="1"/>
</dbReference>
<evidence type="ECO:0000256" key="2">
    <source>
        <dbReference type="ARBA" id="ARBA00010388"/>
    </source>
</evidence>
<evidence type="ECO:0000256" key="3">
    <source>
        <dbReference type="ARBA" id="ARBA00022475"/>
    </source>
</evidence>
<dbReference type="InterPro" id="IPR050601">
    <property type="entry name" value="CPA3_antiporter_subunitC"/>
</dbReference>
<dbReference type="RefSeq" id="WP_091851383.1">
    <property type="nucleotide sequence ID" value="NZ_FOHZ01000008.1"/>
</dbReference>
<keyword evidence="6 8" id="KW-0472">Membrane</keyword>
<comment type="subcellular location">
    <subcellularLocation>
        <location evidence="1">Cell membrane</location>
        <topology evidence="1">Multi-pass membrane protein</topology>
    </subcellularLocation>
</comment>
<dbReference type="OrthoDB" id="9799219at2"/>
<evidence type="ECO:0000256" key="6">
    <source>
        <dbReference type="ARBA" id="ARBA00023136"/>
    </source>
</evidence>
<feature type="region of interest" description="Disordered" evidence="7">
    <location>
        <begin position="96"/>
        <end position="126"/>
    </location>
</feature>
<evidence type="ECO:0000256" key="1">
    <source>
        <dbReference type="ARBA" id="ARBA00004651"/>
    </source>
</evidence>
<dbReference type="EMBL" id="FOHZ01000008">
    <property type="protein sequence ID" value="SET38260.1"/>
    <property type="molecule type" value="Genomic_DNA"/>
</dbReference>
<keyword evidence="10" id="KW-1185">Reference proteome</keyword>
<sequence length="126" mass="13612">MELAFALIIGSLTFSGVYLVLRARTFPVVVGLTLLSYGVNLFLFSTGRLMTGGQPIIGSTDTYSDPLPQALVLTAIVIGFAMTAFVVVLSLRSRADTGDDHVDGNIPREEPEDHQSIEQPREETGQ</sequence>
<dbReference type="NCBIfam" id="NF006573">
    <property type="entry name" value="PRK09094.1"/>
    <property type="match status" value="1"/>
</dbReference>
<evidence type="ECO:0000256" key="8">
    <source>
        <dbReference type="SAM" id="Phobius"/>
    </source>
</evidence>
<reference evidence="10" key="1">
    <citation type="submission" date="2016-10" db="EMBL/GenBank/DDBJ databases">
        <authorList>
            <person name="Varghese N."/>
            <person name="Submissions S."/>
        </authorList>
    </citation>
    <scope>NUCLEOTIDE SEQUENCE [LARGE SCALE GENOMIC DNA]</scope>
    <source>
        <strain evidence="10">CGMCC 1.6489</strain>
    </source>
</reference>
<organism evidence="9 10">
    <name type="scientific">Marinobacter segnicrescens</name>
    <dbReference type="NCBI Taxonomy" id="430453"/>
    <lineage>
        <taxon>Bacteria</taxon>
        <taxon>Pseudomonadati</taxon>
        <taxon>Pseudomonadota</taxon>
        <taxon>Gammaproteobacteria</taxon>
        <taxon>Pseudomonadales</taxon>
        <taxon>Marinobacteraceae</taxon>
        <taxon>Marinobacter</taxon>
    </lineage>
</organism>
<keyword evidence="3" id="KW-1003">Cell membrane</keyword>
<evidence type="ECO:0000256" key="5">
    <source>
        <dbReference type="ARBA" id="ARBA00022989"/>
    </source>
</evidence>
<feature type="transmembrane region" description="Helical" evidence="8">
    <location>
        <begin position="70"/>
        <end position="91"/>
    </location>
</feature>
<keyword evidence="4 8" id="KW-0812">Transmembrane</keyword>
<dbReference type="InterPro" id="IPR039428">
    <property type="entry name" value="NUOK/Mnh_C1-like"/>
</dbReference>
<evidence type="ECO:0000256" key="4">
    <source>
        <dbReference type="ARBA" id="ARBA00022692"/>
    </source>
</evidence>
<proteinExistence type="inferred from homology"/>
<protein>
    <submittedName>
        <fullName evidence="9">Multisubunit potassium/proton antiporter, PhaC subunit</fullName>
    </submittedName>
</protein>
<evidence type="ECO:0000313" key="9">
    <source>
        <dbReference type="EMBL" id="SET38260.1"/>
    </source>
</evidence>
<dbReference type="GO" id="GO:0005886">
    <property type="term" value="C:plasma membrane"/>
    <property type="evidence" value="ECO:0007669"/>
    <property type="project" value="UniProtKB-SubCell"/>
</dbReference>
<comment type="similarity">
    <text evidence="2">Belongs to the CPA3 antiporters (TC 2.A.63) subunit C family.</text>
</comment>
<dbReference type="STRING" id="430453.SAMN04487962_108137"/>
<gene>
    <name evidence="9" type="ORF">SAMN04487962_108137</name>
</gene>
<keyword evidence="5 8" id="KW-1133">Transmembrane helix</keyword>
<accession>A0A1I0E0Z3</accession>
<dbReference type="AlphaFoldDB" id="A0A1I0E0Z3"/>
<dbReference type="Pfam" id="PF00420">
    <property type="entry name" value="Oxidored_q2"/>
    <property type="match status" value="1"/>
</dbReference>
<evidence type="ECO:0000256" key="7">
    <source>
        <dbReference type="SAM" id="MobiDB-lite"/>
    </source>
</evidence>
<dbReference type="PANTHER" id="PTHR34583">
    <property type="entry name" value="ANTIPORTER SUBUNIT MNHC2-RELATED"/>
    <property type="match status" value="1"/>
</dbReference>
<evidence type="ECO:0000313" key="10">
    <source>
        <dbReference type="Proteomes" id="UP000198762"/>
    </source>
</evidence>
<name>A0A1I0E0Z3_9GAMM</name>
<dbReference type="Proteomes" id="UP000198762">
    <property type="component" value="Unassembled WGS sequence"/>
</dbReference>